<keyword evidence="22" id="KW-1185">Reference proteome</keyword>
<comment type="pathway">
    <text evidence="3">Cofactor biosynthesis; tetrahydrofolylpolyglutamate biosynthesis.</text>
</comment>
<evidence type="ECO:0000256" key="12">
    <source>
        <dbReference type="ARBA" id="ARBA00022840"/>
    </source>
</evidence>
<feature type="domain" description="Mur ligase C-terminal" evidence="19">
    <location>
        <begin position="301"/>
        <end position="419"/>
    </location>
</feature>
<accession>A0A0H4L0X7</accession>
<evidence type="ECO:0000256" key="6">
    <source>
        <dbReference type="ARBA" id="ARBA00013023"/>
    </source>
</evidence>
<dbReference type="GO" id="GO:0005737">
    <property type="term" value="C:cytoplasm"/>
    <property type="evidence" value="ECO:0007669"/>
    <property type="project" value="TreeGrafter"/>
</dbReference>
<dbReference type="Pfam" id="PF08245">
    <property type="entry name" value="Mur_ligase_M"/>
    <property type="match status" value="1"/>
</dbReference>
<dbReference type="PIRSF" id="PIRSF001563">
    <property type="entry name" value="Folylpolyglu_synth"/>
    <property type="match status" value="1"/>
</dbReference>
<dbReference type="GO" id="GO:0004326">
    <property type="term" value="F:tetrahydrofolylpolyglutamate synthase activity"/>
    <property type="evidence" value="ECO:0007669"/>
    <property type="project" value="UniProtKB-EC"/>
</dbReference>
<dbReference type="PROSITE" id="PS01012">
    <property type="entry name" value="FOLYLPOLYGLU_SYNT_2"/>
    <property type="match status" value="1"/>
</dbReference>
<dbReference type="SUPFAM" id="SSF53244">
    <property type="entry name" value="MurD-like peptide ligases, peptide-binding domain"/>
    <property type="match status" value="1"/>
</dbReference>
<dbReference type="RefSeq" id="WP_046217991.1">
    <property type="nucleotide sequence ID" value="NZ_CP011974.1"/>
</dbReference>
<reference evidence="22" key="2">
    <citation type="submission" date="2015-06" db="EMBL/GenBank/DDBJ databases">
        <title>Genome Sequence of Bacillus endophyticus and Analysis of its Companion Mechanism in the Ketogulonigenium vulgare-Bacillus strain Consortium.</title>
        <authorList>
            <person name="Jia N."/>
            <person name="Du J."/>
            <person name="Ding M.-Z."/>
            <person name="Gao F."/>
            <person name="Yuan Y.-J."/>
        </authorList>
    </citation>
    <scope>NUCLEOTIDE SEQUENCE [LARGE SCALE GENOMIC DNA]</scope>
    <source>
        <strain evidence="22">Hbe603</strain>
    </source>
</reference>
<evidence type="ECO:0000256" key="7">
    <source>
        <dbReference type="ARBA" id="ARBA00013025"/>
    </source>
</evidence>
<keyword evidence="12 18" id="KW-0067">ATP-binding</keyword>
<evidence type="ECO:0000256" key="10">
    <source>
        <dbReference type="ARBA" id="ARBA00022723"/>
    </source>
</evidence>
<evidence type="ECO:0000256" key="11">
    <source>
        <dbReference type="ARBA" id="ARBA00022741"/>
    </source>
</evidence>
<evidence type="ECO:0000256" key="18">
    <source>
        <dbReference type="PIRNR" id="PIRNR001563"/>
    </source>
</evidence>
<dbReference type="NCBIfam" id="TIGR01499">
    <property type="entry name" value="folC"/>
    <property type="match status" value="1"/>
</dbReference>
<comment type="catalytic activity">
    <reaction evidence="17">
        <text>7,8-dihydropteroate + L-glutamate + ATP = 7,8-dihydrofolate + ADP + phosphate + H(+)</text>
        <dbReference type="Rhea" id="RHEA:23584"/>
        <dbReference type="ChEBI" id="CHEBI:15378"/>
        <dbReference type="ChEBI" id="CHEBI:17839"/>
        <dbReference type="ChEBI" id="CHEBI:29985"/>
        <dbReference type="ChEBI" id="CHEBI:30616"/>
        <dbReference type="ChEBI" id="CHEBI:43474"/>
        <dbReference type="ChEBI" id="CHEBI:57451"/>
        <dbReference type="ChEBI" id="CHEBI:456216"/>
        <dbReference type="EC" id="6.3.2.12"/>
    </reaction>
</comment>
<dbReference type="GO" id="GO:0005524">
    <property type="term" value="F:ATP binding"/>
    <property type="evidence" value="ECO:0007669"/>
    <property type="project" value="UniProtKB-KW"/>
</dbReference>
<evidence type="ECO:0000259" key="20">
    <source>
        <dbReference type="Pfam" id="PF08245"/>
    </source>
</evidence>
<comment type="catalytic activity">
    <reaction evidence="16">
        <text>(6S)-5,6,7,8-tetrahydrofolyl-(gamma-L-Glu)(n) + L-glutamate + ATP = (6S)-5,6,7,8-tetrahydrofolyl-(gamma-L-Glu)(n+1) + ADP + phosphate + H(+)</text>
        <dbReference type="Rhea" id="RHEA:10580"/>
        <dbReference type="Rhea" id="RHEA-COMP:14738"/>
        <dbReference type="Rhea" id="RHEA-COMP:14740"/>
        <dbReference type="ChEBI" id="CHEBI:15378"/>
        <dbReference type="ChEBI" id="CHEBI:29985"/>
        <dbReference type="ChEBI" id="CHEBI:30616"/>
        <dbReference type="ChEBI" id="CHEBI:43474"/>
        <dbReference type="ChEBI" id="CHEBI:141005"/>
        <dbReference type="ChEBI" id="CHEBI:456216"/>
        <dbReference type="EC" id="6.3.2.17"/>
    </reaction>
</comment>
<proteinExistence type="inferred from homology"/>
<dbReference type="InterPro" id="IPR018109">
    <property type="entry name" value="Folylpolyglutamate_synth_CS"/>
</dbReference>
<keyword evidence="10" id="KW-0479">Metal-binding</keyword>
<dbReference type="GO" id="GO:0046656">
    <property type="term" value="P:folic acid biosynthetic process"/>
    <property type="evidence" value="ECO:0007669"/>
    <property type="project" value="UniProtKB-KW"/>
</dbReference>
<evidence type="ECO:0000256" key="8">
    <source>
        <dbReference type="ARBA" id="ARBA00019357"/>
    </source>
</evidence>
<dbReference type="PANTHER" id="PTHR11136:SF0">
    <property type="entry name" value="DIHYDROFOLATE SYNTHETASE-RELATED"/>
    <property type="match status" value="1"/>
</dbReference>
<dbReference type="EC" id="6.3.2.17" evidence="7"/>
<evidence type="ECO:0000256" key="9">
    <source>
        <dbReference type="ARBA" id="ARBA00022598"/>
    </source>
</evidence>
<feature type="domain" description="Mur ligase central" evidence="20">
    <location>
        <begin position="46"/>
        <end position="273"/>
    </location>
</feature>
<dbReference type="Gene3D" id="3.40.1190.10">
    <property type="entry name" value="Mur-like, catalytic domain"/>
    <property type="match status" value="1"/>
</dbReference>
<organism evidence="21 22">
    <name type="scientific">Priestia filamentosa</name>
    <dbReference type="NCBI Taxonomy" id="1402861"/>
    <lineage>
        <taxon>Bacteria</taxon>
        <taxon>Bacillati</taxon>
        <taxon>Bacillota</taxon>
        <taxon>Bacilli</taxon>
        <taxon>Bacillales</taxon>
        <taxon>Bacillaceae</taxon>
        <taxon>Priestia</taxon>
    </lineage>
</organism>
<sequence length="432" mass="48377">MISTYNEARSWIHGRLQFGIKPGLERMSWMLEKLGSPHKQLKAIHIAGTNGKGSTLSYLREMLCAGGYTVGTFTSPYIETFNERISVNGKPIRDEELVHLVNEVKGVVESLNETNFGEATEFEVITVMAFYYFGKVNKQDFVIFEAGLGGRLDSTNVLNPIATIITNIGFDHMNILGNTIKEIAGEKAGIIKRNIPLFTAVEQKDALDVIQQKAKAENASVYVLERDFYTSSLEAEELSERFQFSGFDIVLSDVKLSMLGAHQVKNAALALAALLYLKKTGLLNIEGNKIYEGLKRTAWLGRFEQISQNPLIFLDGAHNIQGIESLVSTVKRHYKEYSIHVVFSCLKDKEATELVTRLEEIATSIIFTTFDFPRADNPEHIAAESQHSSKVIEMDFKKAIEKGKQNLTKGKDLLLITGSLYFISEVRNYLLS</sequence>
<comment type="cofactor">
    <cofactor evidence="1">
        <name>Mg(2+)</name>
        <dbReference type="ChEBI" id="CHEBI:18420"/>
    </cofactor>
</comment>
<dbReference type="OrthoDB" id="9809356at2"/>
<comment type="similarity">
    <text evidence="4 18">Belongs to the folylpolyglutamate synthase family.</text>
</comment>
<evidence type="ECO:0000256" key="15">
    <source>
        <dbReference type="ARBA" id="ARBA00030592"/>
    </source>
</evidence>
<dbReference type="Gene3D" id="3.90.190.20">
    <property type="entry name" value="Mur ligase, C-terminal domain"/>
    <property type="match status" value="1"/>
</dbReference>
<comment type="pathway">
    <text evidence="2">Cofactor biosynthesis; tetrahydrofolate biosynthesis; 7,8-dihydrofolate from 2-amino-4-hydroxy-6-hydroxymethyl-7,8-dihydropteridine diphosphate and 4-aminobenzoate: step 2/2.</text>
</comment>
<reference evidence="21 22" key="1">
    <citation type="journal article" date="2015" name="PLoS ONE">
        <title>Genome Sequence of Bacillus endophyticus and Analysis of Its Companion Mechanism in the Ketogulonigenium vulgare-Bacillus Strain Consortium.</title>
        <authorList>
            <person name="Jia N."/>
            <person name="Du J."/>
            <person name="Ding M.Z."/>
            <person name="Gao F."/>
            <person name="Yuan Y.J."/>
        </authorList>
    </citation>
    <scope>NUCLEOTIDE SEQUENCE [LARGE SCALE GENOMIC DNA]</scope>
    <source>
        <strain evidence="21 22">Hbe603</strain>
    </source>
</reference>
<dbReference type="PANTHER" id="PTHR11136">
    <property type="entry name" value="FOLYLPOLYGLUTAMATE SYNTHASE-RELATED"/>
    <property type="match status" value="1"/>
</dbReference>
<dbReference type="GO" id="GO:0008841">
    <property type="term" value="F:dihydrofolate synthase activity"/>
    <property type="evidence" value="ECO:0007669"/>
    <property type="project" value="UniProtKB-EC"/>
</dbReference>
<evidence type="ECO:0000256" key="14">
    <source>
        <dbReference type="ARBA" id="ARBA00022909"/>
    </source>
</evidence>
<keyword evidence="14" id="KW-0289">Folate biosynthesis</keyword>
<evidence type="ECO:0000256" key="4">
    <source>
        <dbReference type="ARBA" id="ARBA00008276"/>
    </source>
</evidence>
<evidence type="ECO:0000313" key="22">
    <source>
        <dbReference type="Proteomes" id="UP000036202"/>
    </source>
</evidence>
<comment type="subunit">
    <text evidence="5">Monomer.</text>
</comment>
<dbReference type="KEGG" id="beo:BEH_20655"/>
<dbReference type="EMBL" id="CP011974">
    <property type="protein sequence ID" value="AKO94293.1"/>
    <property type="molecule type" value="Genomic_DNA"/>
</dbReference>
<gene>
    <name evidence="21" type="ORF">BEH_20655</name>
</gene>
<dbReference type="InterPro" id="IPR013221">
    <property type="entry name" value="Mur_ligase_cen"/>
</dbReference>
<dbReference type="InterPro" id="IPR036565">
    <property type="entry name" value="Mur-like_cat_sf"/>
</dbReference>
<protein>
    <recommendedName>
        <fullName evidence="8">Dihydrofolate synthase/folylpolyglutamate synthase</fullName>
        <ecNumber evidence="6">6.3.2.12</ecNumber>
        <ecNumber evidence="7">6.3.2.17</ecNumber>
    </recommendedName>
    <alternativeName>
        <fullName evidence="15">Tetrahydrofolylpolyglutamate synthase</fullName>
    </alternativeName>
</protein>
<dbReference type="GO" id="GO:0046872">
    <property type="term" value="F:metal ion binding"/>
    <property type="evidence" value="ECO:0007669"/>
    <property type="project" value="UniProtKB-KW"/>
</dbReference>
<keyword evidence="11 18" id="KW-0547">Nucleotide-binding</keyword>
<keyword evidence="13" id="KW-0460">Magnesium</keyword>
<dbReference type="Pfam" id="PF02875">
    <property type="entry name" value="Mur_ligase_C"/>
    <property type="match status" value="1"/>
</dbReference>
<name>A0A0H4L0X7_9BACI</name>
<dbReference type="PATRIC" id="fig|135735.6.peg.4373"/>
<keyword evidence="9 18" id="KW-0436">Ligase</keyword>
<evidence type="ECO:0000256" key="2">
    <source>
        <dbReference type="ARBA" id="ARBA00004799"/>
    </source>
</evidence>
<evidence type="ECO:0000256" key="5">
    <source>
        <dbReference type="ARBA" id="ARBA00011245"/>
    </source>
</evidence>
<dbReference type="Proteomes" id="UP000036202">
    <property type="component" value="Chromosome"/>
</dbReference>
<dbReference type="InterPro" id="IPR036615">
    <property type="entry name" value="Mur_ligase_C_dom_sf"/>
</dbReference>
<evidence type="ECO:0000256" key="17">
    <source>
        <dbReference type="ARBA" id="ARBA00049161"/>
    </source>
</evidence>
<evidence type="ECO:0000256" key="3">
    <source>
        <dbReference type="ARBA" id="ARBA00005150"/>
    </source>
</evidence>
<evidence type="ECO:0000256" key="13">
    <source>
        <dbReference type="ARBA" id="ARBA00022842"/>
    </source>
</evidence>
<evidence type="ECO:0000256" key="1">
    <source>
        <dbReference type="ARBA" id="ARBA00001946"/>
    </source>
</evidence>
<dbReference type="SUPFAM" id="SSF53623">
    <property type="entry name" value="MurD-like peptide ligases, catalytic domain"/>
    <property type="match status" value="1"/>
</dbReference>
<dbReference type="InterPro" id="IPR001645">
    <property type="entry name" value="Folylpolyglutamate_synth"/>
</dbReference>
<evidence type="ECO:0000313" key="21">
    <source>
        <dbReference type="EMBL" id="AKO94293.1"/>
    </source>
</evidence>
<dbReference type="InterPro" id="IPR004101">
    <property type="entry name" value="Mur_ligase_C"/>
</dbReference>
<dbReference type="EC" id="6.3.2.12" evidence="6"/>
<evidence type="ECO:0000256" key="16">
    <source>
        <dbReference type="ARBA" id="ARBA00047493"/>
    </source>
</evidence>
<evidence type="ECO:0000259" key="19">
    <source>
        <dbReference type="Pfam" id="PF02875"/>
    </source>
</evidence>
<dbReference type="FunFam" id="3.40.1190.10:FF:000004">
    <property type="entry name" value="Dihydrofolate synthase/folylpolyglutamate synthase"/>
    <property type="match status" value="1"/>
</dbReference>
<dbReference type="AlphaFoldDB" id="A0A0H4L0X7"/>